<dbReference type="Pfam" id="PF10027">
    <property type="entry name" value="DUF2269"/>
    <property type="match status" value="1"/>
</dbReference>
<name>A0A368XUI7_9BURK</name>
<dbReference type="InterPro" id="IPR018729">
    <property type="entry name" value="DUF2269_transmembrane"/>
</dbReference>
<keyword evidence="3" id="KW-1185">Reference proteome</keyword>
<reference evidence="2 3" key="1">
    <citation type="submission" date="2018-07" db="EMBL/GenBank/DDBJ databases">
        <title>Genomic Encyclopedia of Type Strains, Phase IV (KMG-IV): sequencing the most valuable type-strain genomes for metagenomic binning, comparative biology and taxonomic classification.</title>
        <authorList>
            <person name="Goeker M."/>
        </authorList>
    </citation>
    <scope>NUCLEOTIDE SEQUENCE [LARGE SCALE GENOMIC DNA]</scope>
    <source>
        <strain evidence="2 3">DSM 21634</strain>
    </source>
</reference>
<accession>A0A368XUI7</accession>
<sequence length="159" mass="17504">MSYTTLKTLHILSMVLLFGTGLGSAFYKWMADRSGHVVHIAVTNRHVVLADWIFTTPAVVFQPLSGLWMVHLLGLPLATPWIAFSLALYGLAGACWLPVVWLQLRMRAIADDAAARSVPLSPAYWRMVRCWFWLGVPAFASMVVVVALMVSKHVAGVGP</sequence>
<protein>
    <submittedName>
        <fullName evidence="2">Putative membrane protein</fullName>
    </submittedName>
</protein>
<dbReference type="RefSeq" id="WP_114468817.1">
    <property type="nucleotide sequence ID" value="NZ_QPJK01000004.1"/>
</dbReference>
<gene>
    <name evidence="2" type="ORF">DES41_104433</name>
</gene>
<dbReference type="AlphaFoldDB" id="A0A368XUI7"/>
<organism evidence="2 3">
    <name type="scientific">Pseudorhodoferax soli</name>
    <dbReference type="NCBI Taxonomy" id="545864"/>
    <lineage>
        <taxon>Bacteria</taxon>
        <taxon>Pseudomonadati</taxon>
        <taxon>Pseudomonadota</taxon>
        <taxon>Betaproteobacteria</taxon>
        <taxon>Burkholderiales</taxon>
        <taxon>Comamonadaceae</taxon>
    </lineage>
</organism>
<keyword evidence="1" id="KW-0812">Transmembrane</keyword>
<keyword evidence="1" id="KW-0472">Membrane</keyword>
<dbReference type="EMBL" id="QPJK01000004">
    <property type="protein sequence ID" value="RCW71613.1"/>
    <property type="molecule type" value="Genomic_DNA"/>
</dbReference>
<feature type="transmembrane region" description="Helical" evidence="1">
    <location>
        <begin position="130"/>
        <end position="150"/>
    </location>
</feature>
<evidence type="ECO:0000313" key="2">
    <source>
        <dbReference type="EMBL" id="RCW71613.1"/>
    </source>
</evidence>
<comment type="caution">
    <text evidence="2">The sequence shown here is derived from an EMBL/GenBank/DDBJ whole genome shotgun (WGS) entry which is preliminary data.</text>
</comment>
<dbReference type="Proteomes" id="UP000252884">
    <property type="component" value="Unassembled WGS sequence"/>
</dbReference>
<dbReference type="OrthoDB" id="9786302at2"/>
<proteinExistence type="predicted"/>
<evidence type="ECO:0000256" key="1">
    <source>
        <dbReference type="SAM" id="Phobius"/>
    </source>
</evidence>
<feature type="transmembrane region" description="Helical" evidence="1">
    <location>
        <begin position="6"/>
        <end position="27"/>
    </location>
</feature>
<feature type="transmembrane region" description="Helical" evidence="1">
    <location>
        <begin position="81"/>
        <end position="102"/>
    </location>
</feature>
<evidence type="ECO:0000313" key="3">
    <source>
        <dbReference type="Proteomes" id="UP000252884"/>
    </source>
</evidence>
<keyword evidence="1" id="KW-1133">Transmembrane helix</keyword>
<feature type="transmembrane region" description="Helical" evidence="1">
    <location>
        <begin position="48"/>
        <end position="69"/>
    </location>
</feature>